<accession>A0ABD0UR90</accession>
<evidence type="ECO:0000259" key="1">
    <source>
        <dbReference type="Pfam" id="PF13456"/>
    </source>
</evidence>
<dbReference type="InterPro" id="IPR044730">
    <property type="entry name" value="RNase_H-like_dom_plant"/>
</dbReference>
<evidence type="ECO:0000313" key="2">
    <source>
        <dbReference type="EMBL" id="KAL0915080.1"/>
    </source>
</evidence>
<dbReference type="InterPro" id="IPR002156">
    <property type="entry name" value="RNaseH_domain"/>
</dbReference>
<reference evidence="2 3" key="1">
    <citation type="journal article" date="2024" name="Plant Biotechnol. J.">
        <title>Dendrobium thyrsiflorum genome and its molecular insights into genes involved in important horticultural traits.</title>
        <authorList>
            <person name="Chen B."/>
            <person name="Wang J.Y."/>
            <person name="Zheng P.J."/>
            <person name="Li K.L."/>
            <person name="Liang Y.M."/>
            <person name="Chen X.F."/>
            <person name="Zhang C."/>
            <person name="Zhao X."/>
            <person name="He X."/>
            <person name="Zhang G.Q."/>
            <person name="Liu Z.J."/>
            <person name="Xu Q."/>
        </authorList>
    </citation>
    <scope>NUCLEOTIDE SEQUENCE [LARGE SCALE GENOMIC DNA]</scope>
    <source>
        <strain evidence="2">GZMU011</strain>
    </source>
</reference>
<dbReference type="CDD" id="cd06222">
    <property type="entry name" value="RNase_H_like"/>
    <property type="match status" value="1"/>
</dbReference>
<name>A0ABD0UR90_DENTH</name>
<dbReference type="AlphaFoldDB" id="A0ABD0UR90"/>
<dbReference type="PANTHER" id="PTHR47723">
    <property type="entry name" value="OS05G0353850 PROTEIN"/>
    <property type="match status" value="1"/>
</dbReference>
<dbReference type="Gene3D" id="3.30.420.10">
    <property type="entry name" value="Ribonuclease H-like superfamily/Ribonuclease H"/>
    <property type="match status" value="1"/>
</dbReference>
<evidence type="ECO:0000313" key="3">
    <source>
        <dbReference type="Proteomes" id="UP001552299"/>
    </source>
</evidence>
<protein>
    <recommendedName>
        <fullName evidence="1">RNase H type-1 domain-containing protein</fullName>
    </recommendedName>
</protein>
<dbReference type="Proteomes" id="UP001552299">
    <property type="component" value="Unassembled WGS sequence"/>
</dbReference>
<sequence>MIHMSKSLADVLITMAFECRINFTLGKNLLQLGECGCYLASFKPGKALAAVFRDHDGLLLAIGKQIKYWDSTKAELIAVLAIKDAIQDWILEKDGIIIEGDCESVIKWFQNTIHAQSHSIHMDAEYDISFFMDFKPVLFHYIPRESNSIANFCASFALFGDFVWKGRKVEVLEGEIGQFKSAFIEKISYFKKQLLAIDEKIDEKFAIMEEMMRKMLKFQTKTASPDAGEPSATK</sequence>
<feature type="domain" description="RNase H type-1" evidence="1">
    <location>
        <begin position="47"/>
        <end position="157"/>
    </location>
</feature>
<organism evidence="2 3">
    <name type="scientific">Dendrobium thyrsiflorum</name>
    <name type="common">Pinecone-like raceme dendrobium</name>
    <name type="synonym">Orchid</name>
    <dbReference type="NCBI Taxonomy" id="117978"/>
    <lineage>
        <taxon>Eukaryota</taxon>
        <taxon>Viridiplantae</taxon>
        <taxon>Streptophyta</taxon>
        <taxon>Embryophyta</taxon>
        <taxon>Tracheophyta</taxon>
        <taxon>Spermatophyta</taxon>
        <taxon>Magnoliopsida</taxon>
        <taxon>Liliopsida</taxon>
        <taxon>Asparagales</taxon>
        <taxon>Orchidaceae</taxon>
        <taxon>Epidendroideae</taxon>
        <taxon>Malaxideae</taxon>
        <taxon>Dendrobiinae</taxon>
        <taxon>Dendrobium</taxon>
    </lineage>
</organism>
<dbReference type="InterPro" id="IPR012337">
    <property type="entry name" value="RNaseH-like_sf"/>
</dbReference>
<dbReference type="InterPro" id="IPR053151">
    <property type="entry name" value="RNase_H-like"/>
</dbReference>
<dbReference type="SUPFAM" id="SSF53098">
    <property type="entry name" value="Ribonuclease H-like"/>
    <property type="match status" value="1"/>
</dbReference>
<dbReference type="InterPro" id="IPR036397">
    <property type="entry name" value="RNaseH_sf"/>
</dbReference>
<dbReference type="Pfam" id="PF13456">
    <property type="entry name" value="RVT_3"/>
    <property type="match status" value="1"/>
</dbReference>
<dbReference type="EMBL" id="JANQDX010000012">
    <property type="protein sequence ID" value="KAL0915080.1"/>
    <property type="molecule type" value="Genomic_DNA"/>
</dbReference>
<dbReference type="PANTHER" id="PTHR47723:SF19">
    <property type="entry name" value="POLYNUCLEOTIDYL TRANSFERASE, RIBONUCLEASE H-LIKE SUPERFAMILY PROTEIN"/>
    <property type="match status" value="1"/>
</dbReference>
<proteinExistence type="predicted"/>
<keyword evidence="3" id="KW-1185">Reference proteome</keyword>
<comment type="caution">
    <text evidence="2">The sequence shown here is derived from an EMBL/GenBank/DDBJ whole genome shotgun (WGS) entry which is preliminary data.</text>
</comment>
<gene>
    <name evidence="2" type="ORF">M5K25_015481</name>
</gene>